<name>A0A8E5MHH3_USTVR</name>
<evidence type="ECO:0000313" key="2">
    <source>
        <dbReference type="EMBL" id="QUC19671.1"/>
    </source>
</evidence>
<evidence type="ECO:0000313" key="3">
    <source>
        <dbReference type="Proteomes" id="UP000027002"/>
    </source>
</evidence>
<protein>
    <submittedName>
        <fullName evidence="2">Uncharacterized protein</fullName>
    </submittedName>
</protein>
<reference evidence="2" key="1">
    <citation type="submission" date="2020-03" db="EMBL/GenBank/DDBJ databases">
        <title>A mixture of massive structural variations and highly conserved coding sequences in Ustilaginoidea virens genome.</title>
        <authorList>
            <person name="Zhang K."/>
            <person name="Zhao Z."/>
            <person name="Zhang Z."/>
            <person name="Li Y."/>
            <person name="Hsiang T."/>
            <person name="Sun W."/>
        </authorList>
    </citation>
    <scope>NUCLEOTIDE SEQUENCE</scope>
    <source>
        <strain evidence="2">UV-8b</strain>
    </source>
</reference>
<dbReference type="RefSeq" id="XP_042997344.1">
    <property type="nucleotide sequence ID" value="XM_043141410.1"/>
</dbReference>
<proteinExistence type="predicted"/>
<organism evidence="2 3">
    <name type="scientific">Ustilaginoidea virens</name>
    <name type="common">Rice false smut fungus</name>
    <name type="synonym">Villosiclava virens</name>
    <dbReference type="NCBI Taxonomy" id="1159556"/>
    <lineage>
        <taxon>Eukaryota</taxon>
        <taxon>Fungi</taxon>
        <taxon>Dikarya</taxon>
        <taxon>Ascomycota</taxon>
        <taxon>Pezizomycotina</taxon>
        <taxon>Sordariomycetes</taxon>
        <taxon>Hypocreomycetidae</taxon>
        <taxon>Hypocreales</taxon>
        <taxon>Clavicipitaceae</taxon>
        <taxon>Ustilaginoidea</taxon>
    </lineage>
</organism>
<dbReference type="EMBL" id="CP072755">
    <property type="protein sequence ID" value="QUC19671.1"/>
    <property type="molecule type" value="Genomic_DNA"/>
</dbReference>
<keyword evidence="3" id="KW-1185">Reference proteome</keyword>
<dbReference type="KEGG" id="uvi:66064690"/>
<accession>A0A8E5MHH3</accession>
<sequence length="111" mass="12558">MGLMDRWIDAFTDTGHRHGMHDMHDTHDMHGTHGTQDLILLSRHASNPPSKLPVRTTDNWQDKDARGATRPSGAPRELQLVSLPRSRVGHDEQTHLPSTRNYDRLCCCRGA</sequence>
<evidence type="ECO:0000256" key="1">
    <source>
        <dbReference type="SAM" id="MobiDB-lite"/>
    </source>
</evidence>
<dbReference type="AlphaFoldDB" id="A0A8E5MHH3"/>
<dbReference type="GeneID" id="66064690"/>
<dbReference type="Proteomes" id="UP000027002">
    <property type="component" value="Chromosome 3"/>
</dbReference>
<feature type="region of interest" description="Disordered" evidence="1">
    <location>
        <begin position="45"/>
        <end position="97"/>
    </location>
</feature>
<gene>
    <name evidence="2" type="ORF">UV8b_03912</name>
</gene>